<dbReference type="AlphaFoldDB" id="A0AA38P5T4"/>
<dbReference type="Proteomes" id="UP001163846">
    <property type="component" value="Unassembled WGS sequence"/>
</dbReference>
<sequence>MTSTMGTRIKNKEDKRIIDCSDQELIDAGFMGPDVPPSVKLTIDTVRAHPDLLDGLTLFTLECQYLCAHQSSESTLDDDHWDTPTLSSQRSTLASDTDDSTLTTAPVHLVSEFERTHYYHGISPDPPALLYRSDLESNPFPVPSPGTKWFSLPVKTAQGVFDTPLTPVWHTVAPEIIALLKERRIRWSALNTARFSVSHDEEDGSETLGPIVIWIATHPGTTSAQAARDASPHILRILESHSVHGAVVEWYEGRMINH</sequence>
<evidence type="ECO:0000256" key="1">
    <source>
        <dbReference type="SAM" id="MobiDB-lite"/>
    </source>
</evidence>
<evidence type="ECO:0000313" key="2">
    <source>
        <dbReference type="EMBL" id="KAJ3836593.1"/>
    </source>
</evidence>
<organism evidence="2 3">
    <name type="scientific">Lentinula raphanica</name>
    <dbReference type="NCBI Taxonomy" id="153919"/>
    <lineage>
        <taxon>Eukaryota</taxon>
        <taxon>Fungi</taxon>
        <taxon>Dikarya</taxon>
        <taxon>Basidiomycota</taxon>
        <taxon>Agaricomycotina</taxon>
        <taxon>Agaricomycetes</taxon>
        <taxon>Agaricomycetidae</taxon>
        <taxon>Agaricales</taxon>
        <taxon>Marasmiineae</taxon>
        <taxon>Omphalotaceae</taxon>
        <taxon>Lentinula</taxon>
    </lineage>
</organism>
<name>A0AA38P5T4_9AGAR</name>
<dbReference type="EMBL" id="MU806308">
    <property type="protein sequence ID" value="KAJ3836593.1"/>
    <property type="molecule type" value="Genomic_DNA"/>
</dbReference>
<evidence type="ECO:0000313" key="3">
    <source>
        <dbReference type="Proteomes" id="UP001163846"/>
    </source>
</evidence>
<comment type="caution">
    <text evidence="2">The sequence shown here is derived from an EMBL/GenBank/DDBJ whole genome shotgun (WGS) entry which is preliminary data.</text>
</comment>
<feature type="region of interest" description="Disordered" evidence="1">
    <location>
        <begin position="74"/>
        <end position="98"/>
    </location>
</feature>
<proteinExistence type="predicted"/>
<reference evidence="2" key="1">
    <citation type="submission" date="2022-08" db="EMBL/GenBank/DDBJ databases">
        <authorList>
            <consortium name="DOE Joint Genome Institute"/>
            <person name="Min B."/>
            <person name="Riley R."/>
            <person name="Sierra-Patev S."/>
            <person name="Naranjo-Ortiz M."/>
            <person name="Looney B."/>
            <person name="Konkel Z."/>
            <person name="Slot J.C."/>
            <person name="Sakamoto Y."/>
            <person name="Steenwyk J.L."/>
            <person name="Rokas A."/>
            <person name="Carro J."/>
            <person name="Camarero S."/>
            <person name="Ferreira P."/>
            <person name="Molpeceres G."/>
            <person name="Ruiz-Duenas F.J."/>
            <person name="Serrano A."/>
            <person name="Henrissat B."/>
            <person name="Drula E."/>
            <person name="Hughes K.W."/>
            <person name="Mata J.L."/>
            <person name="Ishikawa N.K."/>
            <person name="Vargas-Isla R."/>
            <person name="Ushijima S."/>
            <person name="Smith C.A."/>
            <person name="Ahrendt S."/>
            <person name="Andreopoulos W."/>
            <person name="He G."/>
            <person name="Labutti K."/>
            <person name="Lipzen A."/>
            <person name="Ng V."/>
            <person name="Sandor L."/>
            <person name="Barry K."/>
            <person name="Martinez A.T."/>
            <person name="Xiao Y."/>
            <person name="Gibbons J.G."/>
            <person name="Terashima K."/>
            <person name="Hibbett D.S."/>
            <person name="Grigoriev I.V."/>
        </authorList>
    </citation>
    <scope>NUCLEOTIDE SEQUENCE</scope>
    <source>
        <strain evidence="2">TFB9207</strain>
    </source>
</reference>
<protein>
    <submittedName>
        <fullName evidence="2">Uncharacterized protein</fullName>
    </submittedName>
</protein>
<keyword evidence="3" id="KW-1185">Reference proteome</keyword>
<accession>A0AA38P5T4</accession>
<gene>
    <name evidence="2" type="ORF">F5878DRAFT_624787</name>
</gene>